<dbReference type="PANTHER" id="PTHR42940:SF8">
    <property type="entry name" value="VACUOLAR PROTEIN SORTING-ASSOCIATED PROTEIN 11"/>
    <property type="match status" value="1"/>
</dbReference>
<keyword evidence="5" id="KW-0560">Oxidoreductase</keyword>
<dbReference type="SUPFAM" id="SSF50129">
    <property type="entry name" value="GroES-like"/>
    <property type="match status" value="1"/>
</dbReference>
<dbReference type="InterPro" id="IPR020843">
    <property type="entry name" value="ER"/>
</dbReference>
<dbReference type="PANTHER" id="PTHR42940">
    <property type="entry name" value="ALCOHOL DEHYDROGENASE 1-RELATED"/>
    <property type="match status" value="1"/>
</dbReference>
<gene>
    <name evidence="8" type="ORF">Z517_06482</name>
</gene>
<dbReference type="InterPro" id="IPR036291">
    <property type="entry name" value="NAD(P)-bd_dom_sf"/>
</dbReference>
<dbReference type="InterPro" id="IPR011032">
    <property type="entry name" value="GroES-like_sf"/>
</dbReference>
<evidence type="ECO:0000313" key="8">
    <source>
        <dbReference type="EMBL" id="KIW79867.1"/>
    </source>
</evidence>
<evidence type="ECO:0000256" key="1">
    <source>
        <dbReference type="ARBA" id="ARBA00001947"/>
    </source>
</evidence>
<dbReference type="Proteomes" id="UP000053029">
    <property type="component" value="Unassembled WGS sequence"/>
</dbReference>
<dbReference type="Gene3D" id="3.40.50.720">
    <property type="entry name" value="NAD(P)-binding Rossmann-like Domain"/>
    <property type="match status" value="1"/>
</dbReference>
<evidence type="ECO:0000256" key="4">
    <source>
        <dbReference type="ARBA" id="ARBA00022833"/>
    </source>
</evidence>
<evidence type="ECO:0000256" key="5">
    <source>
        <dbReference type="ARBA" id="ARBA00023002"/>
    </source>
</evidence>
<evidence type="ECO:0000256" key="3">
    <source>
        <dbReference type="ARBA" id="ARBA00022723"/>
    </source>
</evidence>
<dbReference type="GeneID" id="25305972"/>
<evidence type="ECO:0000259" key="7">
    <source>
        <dbReference type="SMART" id="SM00829"/>
    </source>
</evidence>
<dbReference type="InterPro" id="IPR002328">
    <property type="entry name" value="ADH_Zn_CS"/>
</dbReference>
<proteinExistence type="inferred from homology"/>
<dbReference type="Gene3D" id="3.90.180.10">
    <property type="entry name" value="Medium-chain alcohol dehydrogenases, catalytic domain"/>
    <property type="match status" value="1"/>
</dbReference>
<sequence>MTAADIPKTMLAWQKHFGTHGPVRVEIPVPSISEDGLLVKIRAAGVCHSDINLIKFEVKTGSWFRDKYTLGHEGAGEVVRVGPNVKNFRVGDMVAIHPGAGCMQSTCRPCSIGQTQFCERGDHHGVGEDGSFAPYIAIKAASAIKMPLNVSFAEGAVAMDSIMTAYHAVVQRAAAQNEETVLLYGLGGLGFSALQILLHIGSRVIVVDQKQTVLDQAVKFGVKEEDVVPPETQNVAEWIQKKGLVPDKAIDFVGSSGTFKASCEAVRPGGTIVLVGMFEDSVTFYHRRGIRKGLNVLCSLGGTYADAAKGLELVSAGVISPQVELRSLFDLPQALYDLDCGKVKGRIVLVPEDRVV</sequence>
<dbReference type="InterPro" id="IPR013149">
    <property type="entry name" value="ADH-like_C"/>
</dbReference>
<dbReference type="RefSeq" id="XP_013283675.1">
    <property type="nucleotide sequence ID" value="XM_013428221.1"/>
</dbReference>
<name>A0A0D2EZV4_9EURO</name>
<dbReference type="GO" id="GO:0008270">
    <property type="term" value="F:zinc ion binding"/>
    <property type="evidence" value="ECO:0007669"/>
    <property type="project" value="InterPro"/>
</dbReference>
<protein>
    <recommendedName>
        <fullName evidence="7">Enoyl reductase (ER) domain-containing protein</fullName>
    </recommendedName>
</protein>
<evidence type="ECO:0000256" key="6">
    <source>
        <dbReference type="RuleBase" id="RU361277"/>
    </source>
</evidence>
<feature type="domain" description="Enoyl reductase (ER)" evidence="7">
    <location>
        <begin position="18"/>
        <end position="349"/>
    </location>
</feature>
<keyword evidence="3 6" id="KW-0479">Metal-binding</keyword>
<dbReference type="HOGENOM" id="CLU_026673_11_2_1"/>
<comment type="similarity">
    <text evidence="2 6">Belongs to the zinc-containing alcohol dehydrogenase family.</text>
</comment>
<dbReference type="PROSITE" id="PS00059">
    <property type="entry name" value="ADH_ZINC"/>
    <property type="match status" value="1"/>
</dbReference>
<dbReference type="Pfam" id="PF00107">
    <property type="entry name" value="ADH_zinc_N"/>
    <property type="match status" value="1"/>
</dbReference>
<dbReference type="Pfam" id="PF08240">
    <property type="entry name" value="ADH_N"/>
    <property type="match status" value="1"/>
</dbReference>
<dbReference type="STRING" id="1442368.A0A0D2EZV4"/>
<keyword evidence="4 6" id="KW-0862">Zinc</keyword>
<accession>A0A0D2EZV4</accession>
<dbReference type="OrthoDB" id="256333at2759"/>
<dbReference type="SMART" id="SM00829">
    <property type="entry name" value="PKS_ER"/>
    <property type="match status" value="1"/>
</dbReference>
<evidence type="ECO:0000313" key="9">
    <source>
        <dbReference type="Proteomes" id="UP000053029"/>
    </source>
</evidence>
<dbReference type="CDD" id="cd08254">
    <property type="entry name" value="hydroxyacyl_CoA_DH"/>
    <property type="match status" value="1"/>
</dbReference>
<evidence type="ECO:0000256" key="2">
    <source>
        <dbReference type="ARBA" id="ARBA00008072"/>
    </source>
</evidence>
<keyword evidence="9" id="KW-1185">Reference proteome</keyword>
<dbReference type="SUPFAM" id="SSF51735">
    <property type="entry name" value="NAD(P)-binding Rossmann-fold domains"/>
    <property type="match status" value="1"/>
</dbReference>
<comment type="cofactor">
    <cofactor evidence="1 6">
        <name>Zn(2+)</name>
        <dbReference type="ChEBI" id="CHEBI:29105"/>
    </cofactor>
</comment>
<dbReference type="VEuPathDB" id="FungiDB:Z517_06482"/>
<reference evidence="8 9" key="1">
    <citation type="submission" date="2015-01" db="EMBL/GenBank/DDBJ databases">
        <title>The Genome Sequence of Fonsecaea pedrosoi CBS 271.37.</title>
        <authorList>
            <consortium name="The Broad Institute Genomics Platform"/>
            <person name="Cuomo C."/>
            <person name="de Hoog S."/>
            <person name="Gorbushina A."/>
            <person name="Stielow B."/>
            <person name="Teixiera M."/>
            <person name="Abouelleil A."/>
            <person name="Chapman S.B."/>
            <person name="Priest M."/>
            <person name="Young S.K."/>
            <person name="Wortman J."/>
            <person name="Nusbaum C."/>
            <person name="Birren B."/>
        </authorList>
    </citation>
    <scope>NUCLEOTIDE SEQUENCE [LARGE SCALE GENOMIC DNA]</scope>
    <source>
        <strain evidence="8 9">CBS 271.37</strain>
    </source>
</reference>
<dbReference type="EMBL" id="KN846972">
    <property type="protein sequence ID" value="KIW79867.1"/>
    <property type="molecule type" value="Genomic_DNA"/>
</dbReference>
<dbReference type="InterPro" id="IPR013154">
    <property type="entry name" value="ADH-like_N"/>
</dbReference>
<dbReference type="AlphaFoldDB" id="A0A0D2EZV4"/>
<dbReference type="GO" id="GO:0016491">
    <property type="term" value="F:oxidoreductase activity"/>
    <property type="evidence" value="ECO:0007669"/>
    <property type="project" value="UniProtKB-KW"/>
</dbReference>
<organism evidence="8 9">
    <name type="scientific">Fonsecaea pedrosoi CBS 271.37</name>
    <dbReference type="NCBI Taxonomy" id="1442368"/>
    <lineage>
        <taxon>Eukaryota</taxon>
        <taxon>Fungi</taxon>
        <taxon>Dikarya</taxon>
        <taxon>Ascomycota</taxon>
        <taxon>Pezizomycotina</taxon>
        <taxon>Eurotiomycetes</taxon>
        <taxon>Chaetothyriomycetidae</taxon>
        <taxon>Chaetothyriales</taxon>
        <taxon>Herpotrichiellaceae</taxon>
        <taxon>Fonsecaea</taxon>
    </lineage>
</organism>